<comment type="caution">
    <text evidence="3">The sequence shown here is derived from an EMBL/GenBank/DDBJ whole genome shotgun (WGS) entry which is preliminary data.</text>
</comment>
<dbReference type="Pfam" id="PF01266">
    <property type="entry name" value="DAO"/>
    <property type="match status" value="1"/>
</dbReference>
<evidence type="ECO:0000256" key="1">
    <source>
        <dbReference type="SAM" id="MobiDB-lite"/>
    </source>
</evidence>
<protein>
    <recommendedName>
        <fullName evidence="2">FAD dependent oxidoreductase domain-containing protein</fullName>
    </recommendedName>
</protein>
<dbReference type="EMBL" id="PYSW02000004">
    <property type="protein sequence ID" value="KAG2392521.1"/>
    <property type="molecule type" value="Genomic_DNA"/>
</dbReference>
<keyword evidence="4" id="KW-1185">Reference proteome</keyword>
<dbReference type="RefSeq" id="XP_044554415.1">
    <property type="nucleotide sequence ID" value="XM_044686880.1"/>
</dbReference>
<feature type="domain" description="FAD dependent oxidoreductase" evidence="2">
    <location>
        <begin position="43"/>
        <end position="98"/>
    </location>
</feature>
<dbReference type="GeneID" id="68103700"/>
<proteinExistence type="predicted"/>
<dbReference type="InterPro" id="IPR036188">
    <property type="entry name" value="FAD/NAD-bd_sf"/>
</dbReference>
<gene>
    <name evidence="3" type="ORF">C9374_011246</name>
</gene>
<evidence type="ECO:0000259" key="2">
    <source>
        <dbReference type="Pfam" id="PF01266"/>
    </source>
</evidence>
<evidence type="ECO:0000313" key="4">
    <source>
        <dbReference type="Proteomes" id="UP000816034"/>
    </source>
</evidence>
<reference evidence="3 4" key="1">
    <citation type="journal article" date="2018" name="BMC Genomics">
        <title>The genome of Naegleria lovaniensis, the basis for a comparative approach to unravel pathogenicity factors of the human pathogenic amoeba N. fowleri.</title>
        <authorList>
            <person name="Liechti N."/>
            <person name="Schurch N."/>
            <person name="Bruggmann R."/>
            <person name="Wittwer M."/>
        </authorList>
    </citation>
    <scope>NUCLEOTIDE SEQUENCE [LARGE SCALE GENOMIC DNA]</scope>
    <source>
        <strain evidence="3 4">ATCC 30569</strain>
    </source>
</reference>
<sequence length="513" mass="58939">MSTTTFEQTSTLTTPPVIKTTTTTLPSSTNVSASKPSNKPQERVAIIGAGWYGCHLGVQLKKLGYQVVIFEKNSDIFLGASGFNQFRLHKGLHYPRSYVTRVQSLKGFDHFMEKYSHLTTQVDYNLYAIAKRNSWLDFGTYKQVMDATKIYNKPFNHEHFGLTNLEGSMLCDERVLYHAAPRKFFREQFTEQELLLNTPVKKAEQVTITSFVSPQFEEDDQEDKTASNLSSPECSDSYLYELKEEQNRFSKIKINDRDDLTFDWCISCTYNTFLVTPSLNIYYEPCISLIYKDIRSDPFPRVAMTICDGHFCSLFPYISGPEEEKRIAQKYANSDLGVLKHHTNGHMNGSTTDGQYIIPKTKGVVLNDDDDDATDSPTTRSHIHRQANDEDDVAILYTLTSVGHTPLGQYNSWKKAEERRLQVEKNPETEVAKLIPLFEQNILQFYPSFKQHFQYHSFFTSMKTKPYDATDSRECTVEREGRFISIMSGKVNSLHVAEKEVLKILNESKSRRR</sequence>
<dbReference type="InterPro" id="IPR006076">
    <property type="entry name" value="FAD-dep_OxRdtase"/>
</dbReference>
<name>A0AA88H1V4_NAELO</name>
<feature type="region of interest" description="Disordered" evidence="1">
    <location>
        <begin position="1"/>
        <end position="37"/>
    </location>
</feature>
<dbReference type="Gene3D" id="3.50.50.60">
    <property type="entry name" value="FAD/NAD(P)-binding domain"/>
    <property type="match status" value="1"/>
</dbReference>
<dbReference type="Proteomes" id="UP000816034">
    <property type="component" value="Unassembled WGS sequence"/>
</dbReference>
<dbReference type="SUPFAM" id="SSF51971">
    <property type="entry name" value="Nucleotide-binding domain"/>
    <property type="match status" value="1"/>
</dbReference>
<feature type="compositionally biased region" description="Low complexity" evidence="1">
    <location>
        <begin position="1"/>
        <end position="29"/>
    </location>
</feature>
<evidence type="ECO:0000313" key="3">
    <source>
        <dbReference type="EMBL" id="KAG2392521.1"/>
    </source>
</evidence>
<organism evidence="3 4">
    <name type="scientific">Naegleria lovaniensis</name>
    <name type="common">Amoeba</name>
    <dbReference type="NCBI Taxonomy" id="51637"/>
    <lineage>
        <taxon>Eukaryota</taxon>
        <taxon>Discoba</taxon>
        <taxon>Heterolobosea</taxon>
        <taxon>Tetramitia</taxon>
        <taxon>Eutetramitia</taxon>
        <taxon>Vahlkampfiidae</taxon>
        <taxon>Naegleria</taxon>
    </lineage>
</organism>
<accession>A0AA88H1V4</accession>
<dbReference type="AlphaFoldDB" id="A0AA88H1V4"/>